<evidence type="ECO:0000256" key="1">
    <source>
        <dbReference type="SAM" id="Phobius"/>
    </source>
</evidence>
<evidence type="ECO:0000313" key="2">
    <source>
        <dbReference type="EMBL" id="OGH92716.1"/>
    </source>
</evidence>
<protein>
    <submittedName>
        <fullName evidence="2">Uncharacterized protein</fullName>
    </submittedName>
</protein>
<name>A0A1F6P969_9BACT</name>
<dbReference type="Proteomes" id="UP000176634">
    <property type="component" value="Unassembled WGS sequence"/>
</dbReference>
<keyword evidence="1" id="KW-0812">Transmembrane</keyword>
<dbReference type="EMBL" id="MFRA01000005">
    <property type="protein sequence ID" value="OGH92716.1"/>
    <property type="molecule type" value="Genomic_DNA"/>
</dbReference>
<comment type="caution">
    <text evidence="2">The sequence shown here is derived from an EMBL/GenBank/DDBJ whole genome shotgun (WGS) entry which is preliminary data.</text>
</comment>
<feature type="transmembrane region" description="Helical" evidence="1">
    <location>
        <begin position="6"/>
        <end position="23"/>
    </location>
</feature>
<accession>A0A1F6P969</accession>
<sequence length="142" mass="15905">MNTVRNAIFVIIFTGLIGFLGLTSKRQYDKINTLTSQVSKHKEVREKMCNRILSISEEMAQVTLQTPLNIEDSQRLRTDLLAVGAYAEGCVDLPSITKKAMEGCQNGSVDDSLLKEGVWALDEELSVAKKNGWKLYEQKPKL</sequence>
<reference evidence="2 3" key="1">
    <citation type="journal article" date="2016" name="Nat. Commun.">
        <title>Thousands of microbial genomes shed light on interconnected biogeochemical processes in an aquifer system.</title>
        <authorList>
            <person name="Anantharaman K."/>
            <person name="Brown C.T."/>
            <person name="Hug L.A."/>
            <person name="Sharon I."/>
            <person name="Castelle C.J."/>
            <person name="Probst A.J."/>
            <person name="Thomas B.C."/>
            <person name="Singh A."/>
            <person name="Wilkins M.J."/>
            <person name="Karaoz U."/>
            <person name="Brodie E.L."/>
            <person name="Williams K.H."/>
            <person name="Hubbard S.S."/>
            <person name="Banfield J.F."/>
        </authorList>
    </citation>
    <scope>NUCLEOTIDE SEQUENCE [LARGE SCALE GENOMIC DNA]</scope>
</reference>
<dbReference type="STRING" id="1798705.A2563_03530"/>
<evidence type="ECO:0000313" key="3">
    <source>
        <dbReference type="Proteomes" id="UP000176634"/>
    </source>
</evidence>
<gene>
    <name evidence="2" type="ORF">A2563_03530</name>
</gene>
<proteinExistence type="predicted"/>
<keyword evidence="1" id="KW-1133">Transmembrane helix</keyword>
<dbReference type="AlphaFoldDB" id="A0A1F6P969"/>
<keyword evidence="1" id="KW-0472">Membrane</keyword>
<organism evidence="2 3">
    <name type="scientific">Candidatus Magasanikbacteria bacterium RIFOXYD1_FULL_40_23</name>
    <dbReference type="NCBI Taxonomy" id="1798705"/>
    <lineage>
        <taxon>Bacteria</taxon>
        <taxon>Candidatus Magasanikiibacteriota</taxon>
    </lineage>
</organism>